<dbReference type="EMBL" id="FNVT01000009">
    <property type="protein sequence ID" value="SEG96126.1"/>
    <property type="molecule type" value="Genomic_DNA"/>
</dbReference>
<sequence length="82" mass="8619">MATPQTIGRHAHPKAKPEQPAAAAPEPGAGIDYLRLLDDQQTATLATRINYTALTSKDTGRHGEDEQSASTHGAVLAGEEQS</sequence>
<reference evidence="2 3" key="1">
    <citation type="submission" date="2016-10" db="EMBL/GenBank/DDBJ databases">
        <authorList>
            <person name="de Groot N.N."/>
        </authorList>
    </citation>
    <scope>NUCLEOTIDE SEQUENCE [LARGE SCALE GENOMIC DNA]</scope>
    <source>
        <strain evidence="2 3">CGMCC 4.7037</strain>
    </source>
</reference>
<protein>
    <submittedName>
        <fullName evidence="2">Uncharacterized protein</fullName>
    </submittedName>
</protein>
<name>A0A1H6EGM2_9ACTN</name>
<feature type="region of interest" description="Disordered" evidence="1">
    <location>
        <begin position="54"/>
        <end position="82"/>
    </location>
</feature>
<keyword evidence="3" id="KW-1185">Reference proteome</keyword>
<dbReference type="Proteomes" id="UP000236732">
    <property type="component" value="Unassembled WGS sequence"/>
</dbReference>
<evidence type="ECO:0000313" key="2">
    <source>
        <dbReference type="EMBL" id="SEG96126.1"/>
    </source>
</evidence>
<feature type="compositionally biased region" description="Low complexity" evidence="1">
    <location>
        <begin position="18"/>
        <end position="27"/>
    </location>
</feature>
<evidence type="ECO:0000313" key="3">
    <source>
        <dbReference type="Proteomes" id="UP000236732"/>
    </source>
</evidence>
<organism evidence="2 3">
    <name type="scientific">Nonomuraea solani</name>
    <dbReference type="NCBI Taxonomy" id="1144553"/>
    <lineage>
        <taxon>Bacteria</taxon>
        <taxon>Bacillati</taxon>
        <taxon>Actinomycetota</taxon>
        <taxon>Actinomycetes</taxon>
        <taxon>Streptosporangiales</taxon>
        <taxon>Streptosporangiaceae</taxon>
        <taxon>Nonomuraea</taxon>
    </lineage>
</organism>
<feature type="region of interest" description="Disordered" evidence="1">
    <location>
        <begin position="1"/>
        <end position="27"/>
    </location>
</feature>
<evidence type="ECO:0000256" key="1">
    <source>
        <dbReference type="SAM" id="MobiDB-lite"/>
    </source>
</evidence>
<gene>
    <name evidence="2" type="ORF">SAMN05444920_109288</name>
</gene>
<proteinExistence type="predicted"/>
<accession>A0A1H6EGM2</accession>
<dbReference type="AlphaFoldDB" id="A0A1H6EGM2"/>